<reference evidence="1 2" key="1">
    <citation type="submission" date="2022-06" db="EMBL/GenBank/DDBJ databases">
        <title>Genomic Encyclopedia of Archaeal and Bacterial Type Strains, Phase II (KMG-II): from individual species to whole genera.</title>
        <authorList>
            <person name="Goeker M."/>
        </authorList>
    </citation>
    <scope>NUCLEOTIDE SEQUENCE [LARGE SCALE GENOMIC DNA]</scope>
    <source>
        <strain evidence="1 2">DSM 44255</strain>
    </source>
</reference>
<dbReference type="RefSeq" id="WP_253890913.1">
    <property type="nucleotide sequence ID" value="NZ_BAAAVB010000017.1"/>
</dbReference>
<sequence>MKAAVWKRQIQPLLVGNPEWKFQGAFCYRAPVVHVAYGVLAESSSYDTGTYLWRVFTPLFHALDHLDLSFSKRLDPGRFYEGDNTLTSAVQTVLTSMAATDDAAKLEHIAKYDGVFKGNIQTAESAGYARYLLGRRKTALLALRRVADYESDRPEMWDASERAQTILDLDSSSGEDAVKATLHQWSRDGAARLNLVDRSEKAQP</sequence>
<dbReference type="EMBL" id="JAMTCO010000018">
    <property type="protein sequence ID" value="MCP2273724.1"/>
    <property type="molecule type" value="Genomic_DNA"/>
</dbReference>
<comment type="caution">
    <text evidence="1">The sequence shown here is derived from an EMBL/GenBank/DDBJ whole genome shotgun (WGS) entry which is preliminary data.</text>
</comment>
<name>A0ABT1IMG4_9PSEU</name>
<organism evidence="1 2">
    <name type="scientific">Actinokineospora diospyrosa</name>
    <dbReference type="NCBI Taxonomy" id="103728"/>
    <lineage>
        <taxon>Bacteria</taxon>
        <taxon>Bacillati</taxon>
        <taxon>Actinomycetota</taxon>
        <taxon>Actinomycetes</taxon>
        <taxon>Pseudonocardiales</taxon>
        <taxon>Pseudonocardiaceae</taxon>
        <taxon>Actinokineospora</taxon>
    </lineage>
</organism>
<proteinExistence type="predicted"/>
<protein>
    <submittedName>
        <fullName evidence="1">Uncharacterized protein</fullName>
    </submittedName>
</protein>
<dbReference type="Proteomes" id="UP001205185">
    <property type="component" value="Unassembled WGS sequence"/>
</dbReference>
<gene>
    <name evidence="1" type="ORF">LV75_006255</name>
</gene>
<keyword evidence="2" id="KW-1185">Reference proteome</keyword>
<evidence type="ECO:0000313" key="1">
    <source>
        <dbReference type="EMBL" id="MCP2273724.1"/>
    </source>
</evidence>
<accession>A0ABT1IMG4</accession>
<evidence type="ECO:0000313" key="2">
    <source>
        <dbReference type="Proteomes" id="UP001205185"/>
    </source>
</evidence>